<keyword evidence="3" id="KW-1185">Reference proteome</keyword>
<accession>A0A822YG55</accession>
<evidence type="ECO:0000259" key="1">
    <source>
        <dbReference type="Pfam" id="PF24862"/>
    </source>
</evidence>
<evidence type="ECO:0000313" key="2">
    <source>
        <dbReference type="EMBL" id="DAD30461.1"/>
    </source>
</evidence>
<organism evidence="2 3">
    <name type="scientific">Nelumbo nucifera</name>
    <name type="common">Sacred lotus</name>
    <dbReference type="NCBI Taxonomy" id="4432"/>
    <lineage>
        <taxon>Eukaryota</taxon>
        <taxon>Viridiplantae</taxon>
        <taxon>Streptophyta</taxon>
        <taxon>Embryophyta</taxon>
        <taxon>Tracheophyta</taxon>
        <taxon>Spermatophyta</taxon>
        <taxon>Magnoliopsida</taxon>
        <taxon>Proteales</taxon>
        <taxon>Nelumbonaceae</taxon>
        <taxon>Nelumbo</taxon>
    </lineage>
</organism>
<reference evidence="2 3" key="1">
    <citation type="journal article" date="2020" name="Mol. Biol. Evol.">
        <title>Distinct Expression and Methylation Patterns for Genes with Different Fates following a Single Whole-Genome Duplication in Flowering Plants.</title>
        <authorList>
            <person name="Shi T."/>
            <person name="Rahmani R.S."/>
            <person name="Gugger P.F."/>
            <person name="Wang M."/>
            <person name="Li H."/>
            <person name="Zhang Y."/>
            <person name="Li Z."/>
            <person name="Wang Q."/>
            <person name="Van de Peer Y."/>
            <person name="Marchal K."/>
            <person name="Chen J."/>
        </authorList>
    </citation>
    <scope>NUCLEOTIDE SEQUENCE [LARGE SCALE GENOMIC DNA]</scope>
    <source>
        <tissue evidence="2">Leaf</tissue>
    </source>
</reference>
<dbReference type="Gene3D" id="1.20.120.1230">
    <property type="match status" value="1"/>
</dbReference>
<dbReference type="InterPro" id="IPR056736">
    <property type="entry name" value="SUS_EPBD"/>
</dbReference>
<proteinExistence type="predicted"/>
<dbReference type="AlphaFoldDB" id="A0A822YG55"/>
<dbReference type="Pfam" id="PF24862">
    <property type="entry name" value="SUS_EPBD"/>
    <property type="match status" value="1"/>
</dbReference>
<sequence length="61" mass="7041">MLKTMMLNDRIQNFNTLQSVLRKAMEYLSTVAPDMPYSESLITSSRSLVWRRGGVTLLNVY</sequence>
<protein>
    <recommendedName>
        <fullName evidence="1">Sucrose synthase EPBD domain-containing protein</fullName>
    </recommendedName>
</protein>
<comment type="caution">
    <text evidence="2">The sequence shown here is derived from an EMBL/GenBank/DDBJ whole genome shotgun (WGS) entry which is preliminary data.</text>
</comment>
<dbReference type="EMBL" id="DUZY01000003">
    <property type="protein sequence ID" value="DAD30461.1"/>
    <property type="molecule type" value="Genomic_DNA"/>
</dbReference>
<gene>
    <name evidence="2" type="ORF">HUJ06_009312</name>
</gene>
<feature type="domain" description="Sucrose synthase EPBD" evidence="1">
    <location>
        <begin position="3"/>
        <end position="39"/>
    </location>
</feature>
<evidence type="ECO:0000313" key="3">
    <source>
        <dbReference type="Proteomes" id="UP000607653"/>
    </source>
</evidence>
<dbReference type="Proteomes" id="UP000607653">
    <property type="component" value="Unassembled WGS sequence"/>
</dbReference>
<name>A0A822YG55_NELNU</name>